<dbReference type="RefSeq" id="WP_285880137.1">
    <property type="nucleotide sequence ID" value="NZ_JARFYN010000017.1"/>
</dbReference>
<reference evidence="1" key="1">
    <citation type="submission" date="2023-06" db="EMBL/GenBank/DDBJ databases">
        <title>Phylogenetic Diversity of Rhizobium strains.</title>
        <authorList>
            <person name="Moura F.T."/>
            <person name="Helene L.C.F."/>
            <person name="Hungria M."/>
        </authorList>
    </citation>
    <scope>NUCLEOTIDE SEQUENCE</scope>
    <source>
        <strain evidence="1">CCGE524</strain>
    </source>
</reference>
<accession>A0ABT7KEI3</accession>
<dbReference type="EMBL" id="JARFYN010000017">
    <property type="protein sequence ID" value="MDL2406957.1"/>
    <property type="molecule type" value="Genomic_DNA"/>
</dbReference>
<gene>
    <name evidence="1" type="ORF">PY650_15055</name>
</gene>
<protein>
    <submittedName>
        <fullName evidence="1">Sugar ABC transporter</fullName>
    </submittedName>
</protein>
<evidence type="ECO:0000313" key="2">
    <source>
        <dbReference type="Proteomes" id="UP001172630"/>
    </source>
</evidence>
<dbReference type="Proteomes" id="UP001172630">
    <property type="component" value="Unassembled WGS sequence"/>
</dbReference>
<evidence type="ECO:0000313" key="1">
    <source>
        <dbReference type="EMBL" id="MDL2406957.1"/>
    </source>
</evidence>
<proteinExistence type="predicted"/>
<name>A0ABT7KEI3_9HYPH</name>
<keyword evidence="2" id="KW-1185">Reference proteome</keyword>
<comment type="caution">
    <text evidence="1">The sequence shown here is derived from an EMBL/GenBank/DDBJ whole genome shotgun (WGS) entry which is preliminary data.</text>
</comment>
<sequence length="175" mass="19717">MIYAVECSYNDRASEVEWNAFYSFEKLPALISVAGINTSQRFKALTPGCPKYLALHSVACPDVLLSAEYRLKGGGNFAKWQSHITDWHRNVYEGIELMPAVGPTDLLALSFDGSSAFEHDDEAFRLEAVALDMKPAFRWLRVFDLVKVDLARLRLEGLALYEPMGKRLMPGVRNE</sequence>
<organism evidence="1 2">
    <name type="scientific">Rhizobium calliandrae</name>
    <dbReference type="NCBI Taxonomy" id="1312182"/>
    <lineage>
        <taxon>Bacteria</taxon>
        <taxon>Pseudomonadati</taxon>
        <taxon>Pseudomonadota</taxon>
        <taxon>Alphaproteobacteria</taxon>
        <taxon>Hyphomicrobiales</taxon>
        <taxon>Rhizobiaceae</taxon>
        <taxon>Rhizobium/Agrobacterium group</taxon>
        <taxon>Rhizobium</taxon>
    </lineage>
</organism>